<proteinExistence type="inferred from homology"/>
<feature type="transmembrane region" description="Helical" evidence="8">
    <location>
        <begin position="372"/>
        <end position="394"/>
    </location>
</feature>
<dbReference type="AlphaFoldDB" id="M7TIN3"/>
<feature type="compositionally biased region" description="Basic and acidic residues" evidence="7">
    <location>
        <begin position="67"/>
        <end position="76"/>
    </location>
</feature>
<dbReference type="GO" id="GO:0006629">
    <property type="term" value="P:lipid metabolic process"/>
    <property type="evidence" value="ECO:0007669"/>
    <property type="project" value="InterPro"/>
</dbReference>
<sequence>MATEVSSLNFACAYAPQWDAKRVEIRRKKAVNNESPETLASHERLHLNSVHYDPDVAQEKTSSAKRSSPEREHVPFDRANFQGTGESENNTDRLSSLSLRERKLLPKQSNIANDAGAEQEFEYYWQSYPENGSFITRLSWAFDIVSTFRMTGWNWAIRCLPPYHPPPHTADGAQPPLEALPNRSKEGYTRTLSRKTFFIERLLIDVVPSYILVDLCAVLMTQDPYFIVGPERSSALPLPPSLAALHPLLLSLYRTFISFLGVLTALQLTFGAGALSLCFLLGGPSVLGFRAHPWHLPSAFGSFDQVLDRGLAGFWGAWWHQTFRFGFEAPGRWLLARRQQRRHHDLGAEKDKGNPTTKTKTKTKTKTASDRLLAFTFAFLQSGLLHAAGSYSMIPASKWWQPPFFFALAGAGSALQRWLARSPPLKAPISRAPRWARRLGNLAFALAWLWATGWLLIDDFARCGIWLYEPVPVSLFRALGLGPAGDRRVWRYDADSLPRWHSGKHWWESGIAV</sequence>
<keyword evidence="3" id="KW-0808">Transferase</keyword>
<dbReference type="eggNOG" id="ENOG502SAIV">
    <property type="taxonomic scope" value="Eukaryota"/>
</dbReference>
<evidence type="ECO:0000256" key="8">
    <source>
        <dbReference type="SAM" id="Phobius"/>
    </source>
</evidence>
<feature type="region of interest" description="Disordered" evidence="7">
    <location>
        <begin position="344"/>
        <end position="363"/>
    </location>
</feature>
<feature type="transmembrane region" description="Helical" evidence="8">
    <location>
        <begin position="439"/>
        <end position="457"/>
    </location>
</feature>
<gene>
    <name evidence="10" type="ORF">UCREL1_6426</name>
</gene>
<feature type="transmembrane region" description="Helical" evidence="8">
    <location>
        <begin position="256"/>
        <end position="281"/>
    </location>
</feature>
<feature type="compositionally biased region" description="Basic and acidic residues" evidence="7">
    <location>
        <begin position="40"/>
        <end position="58"/>
    </location>
</feature>
<dbReference type="EMBL" id="KB706615">
    <property type="protein sequence ID" value="EMR66585.1"/>
    <property type="molecule type" value="Genomic_DNA"/>
</dbReference>
<keyword evidence="11" id="KW-1185">Reference proteome</keyword>
<dbReference type="OMA" id="WHQTFRF"/>
<evidence type="ECO:0000256" key="5">
    <source>
        <dbReference type="ARBA" id="ARBA00022989"/>
    </source>
</evidence>
<evidence type="ECO:0000256" key="2">
    <source>
        <dbReference type="ARBA" id="ARBA00007282"/>
    </source>
</evidence>
<dbReference type="PANTHER" id="PTHR31595:SF67">
    <property type="entry name" value="WAX SYNTHASE DOMAIN-CONTAINING PROTEIN"/>
    <property type="match status" value="1"/>
</dbReference>
<feature type="domain" description="Wax synthase" evidence="9">
    <location>
        <begin position="297"/>
        <end position="406"/>
    </location>
</feature>
<dbReference type="InterPro" id="IPR032805">
    <property type="entry name" value="Wax_synthase_dom"/>
</dbReference>
<dbReference type="HOGENOM" id="CLU_021051_0_0_1"/>
<dbReference type="Pfam" id="PF13813">
    <property type="entry name" value="MBOAT_2"/>
    <property type="match status" value="1"/>
</dbReference>
<organism evidence="10 11">
    <name type="scientific">Eutypa lata (strain UCR-EL1)</name>
    <name type="common">Grapevine dieback disease fungus</name>
    <name type="synonym">Eutypa armeniacae</name>
    <dbReference type="NCBI Taxonomy" id="1287681"/>
    <lineage>
        <taxon>Eukaryota</taxon>
        <taxon>Fungi</taxon>
        <taxon>Dikarya</taxon>
        <taxon>Ascomycota</taxon>
        <taxon>Pezizomycotina</taxon>
        <taxon>Sordariomycetes</taxon>
        <taxon>Xylariomycetidae</taxon>
        <taxon>Xylariales</taxon>
        <taxon>Diatrypaceae</taxon>
        <taxon>Eutypa</taxon>
    </lineage>
</organism>
<evidence type="ECO:0000256" key="3">
    <source>
        <dbReference type="ARBA" id="ARBA00022679"/>
    </source>
</evidence>
<evidence type="ECO:0000259" key="9">
    <source>
        <dbReference type="Pfam" id="PF13813"/>
    </source>
</evidence>
<evidence type="ECO:0000256" key="6">
    <source>
        <dbReference type="ARBA" id="ARBA00023136"/>
    </source>
</evidence>
<evidence type="ECO:0000256" key="1">
    <source>
        <dbReference type="ARBA" id="ARBA00004141"/>
    </source>
</evidence>
<dbReference type="KEGG" id="ela:UCREL1_6426"/>
<keyword evidence="5 8" id="KW-1133">Transmembrane helix</keyword>
<keyword evidence="6 8" id="KW-0472">Membrane</keyword>
<protein>
    <recommendedName>
        <fullName evidence="9">Wax synthase domain-containing protein</fullName>
    </recommendedName>
</protein>
<reference evidence="11" key="1">
    <citation type="journal article" date="2013" name="Genome Announc.">
        <title>Draft genome sequence of the grapevine dieback fungus Eutypa lata UCR-EL1.</title>
        <authorList>
            <person name="Blanco-Ulate B."/>
            <person name="Rolshausen P.E."/>
            <person name="Cantu D."/>
        </authorList>
    </citation>
    <scope>NUCLEOTIDE SEQUENCE [LARGE SCALE GENOMIC DNA]</scope>
    <source>
        <strain evidence="11">UCR-EL1</strain>
    </source>
</reference>
<keyword evidence="4 8" id="KW-0812">Transmembrane</keyword>
<dbReference type="GO" id="GO:0016020">
    <property type="term" value="C:membrane"/>
    <property type="evidence" value="ECO:0007669"/>
    <property type="project" value="UniProtKB-SubCell"/>
</dbReference>
<dbReference type="GO" id="GO:0008374">
    <property type="term" value="F:O-acyltransferase activity"/>
    <property type="evidence" value="ECO:0007669"/>
    <property type="project" value="InterPro"/>
</dbReference>
<comment type="similarity">
    <text evidence="2">Belongs to the wax synthase family.</text>
</comment>
<comment type="subcellular location">
    <subcellularLocation>
        <location evidence="1">Membrane</location>
        <topology evidence="1">Multi-pass membrane protein</topology>
    </subcellularLocation>
</comment>
<dbReference type="InterPro" id="IPR044851">
    <property type="entry name" value="Wax_synthase"/>
</dbReference>
<evidence type="ECO:0000256" key="4">
    <source>
        <dbReference type="ARBA" id="ARBA00022692"/>
    </source>
</evidence>
<evidence type="ECO:0000313" key="10">
    <source>
        <dbReference type="EMBL" id="EMR66585.1"/>
    </source>
</evidence>
<accession>M7TIN3</accession>
<evidence type="ECO:0000313" key="11">
    <source>
        <dbReference type="Proteomes" id="UP000012174"/>
    </source>
</evidence>
<dbReference type="OrthoDB" id="2796277at2759"/>
<evidence type="ECO:0000256" key="7">
    <source>
        <dbReference type="SAM" id="MobiDB-lite"/>
    </source>
</evidence>
<dbReference type="PANTHER" id="PTHR31595">
    <property type="entry name" value="LONG-CHAIN-ALCOHOL O-FATTY-ACYLTRANSFERASE 3-RELATED"/>
    <property type="match status" value="1"/>
</dbReference>
<name>M7TIN3_EUTLA</name>
<feature type="region of interest" description="Disordered" evidence="7">
    <location>
        <begin position="29"/>
        <end position="99"/>
    </location>
</feature>
<dbReference type="Proteomes" id="UP000012174">
    <property type="component" value="Unassembled WGS sequence"/>
</dbReference>